<feature type="chain" id="PRO_5001963389" description="Lipid/polyisoprenoid-binding YceI-like domain-containing protein" evidence="1">
    <location>
        <begin position="24"/>
        <end position="196"/>
    </location>
</feature>
<dbReference type="AlphaFoldDB" id="A0A0A0HNS5"/>
<dbReference type="HOGENOM" id="CLU_071003_3_0_5"/>
<accession>A0A0A0HNS5</accession>
<dbReference type="PANTHER" id="PTHR34406">
    <property type="entry name" value="PROTEIN YCEI"/>
    <property type="match status" value="1"/>
</dbReference>
<evidence type="ECO:0000313" key="4">
    <source>
        <dbReference type="Proteomes" id="UP000030021"/>
    </source>
</evidence>
<evidence type="ECO:0000313" key="3">
    <source>
        <dbReference type="EMBL" id="KGM88591.1"/>
    </source>
</evidence>
<proteinExistence type="predicted"/>
<organism evidence="3 4">
    <name type="scientific">Roseovarius mucosus DSM 17069</name>
    <dbReference type="NCBI Taxonomy" id="1288298"/>
    <lineage>
        <taxon>Bacteria</taxon>
        <taxon>Pseudomonadati</taxon>
        <taxon>Pseudomonadota</taxon>
        <taxon>Alphaproteobacteria</taxon>
        <taxon>Rhodobacterales</taxon>
        <taxon>Roseobacteraceae</taxon>
        <taxon>Roseovarius</taxon>
    </lineage>
</organism>
<keyword evidence="1" id="KW-0732">Signal</keyword>
<dbReference type="PANTHER" id="PTHR34406:SF1">
    <property type="entry name" value="PROTEIN YCEI"/>
    <property type="match status" value="1"/>
</dbReference>
<dbReference type="Pfam" id="PF04264">
    <property type="entry name" value="YceI"/>
    <property type="match status" value="1"/>
</dbReference>
<protein>
    <recommendedName>
        <fullName evidence="2">Lipid/polyisoprenoid-binding YceI-like domain-containing protein</fullName>
    </recommendedName>
</protein>
<sequence>MTAFRLTALGATLALGLAPPAQAEPATWQIDPDHAVVAFTIMHAGYAKVLGRFSDIEGSFTYDPDTQELGEVTARIGAGSVDTDHEKRDNHVRSADFLDAEAHPSITFTATGSTPTSETTGTVTGDLTIRGVTQPVTLDVTLNKRADYPCCHGKETLGISATAEILRSDFGSTYALPEFVGDAVSIILEFEAIRAD</sequence>
<dbReference type="SMART" id="SM00867">
    <property type="entry name" value="YceI"/>
    <property type="match status" value="1"/>
</dbReference>
<dbReference type="PATRIC" id="fig|1288298.3.peg.1436"/>
<feature type="signal peptide" evidence="1">
    <location>
        <begin position="1"/>
        <end position="23"/>
    </location>
</feature>
<dbReference type="eggNOG" id="COG2353">
    <property type="taxonomic scope" value="Bacteria"/>
</dbReference>
<name>A0A0A0HNS5_9RHOB</name>
<feature type="domain" description="Lipid/polyisoprenoid-binding YceI-like" evidence="2">
    <location>
        <begin position="27"/>
        <end position="193"/>
    </location>
</feature>
<dbReference type="OrthoDB" id="9811006at2"/>
<reference evidence="3 4" key="1">
    <citation type="submission" date="2013-01" db="EMBL/GenBank/DDBJ databases">
        <authorList>
            <person name="Fiebig A."/>
            <person name="Goeker M."/>
            <person name="Klenk H.-P.P."/>
        </authorList>
    </citation>
    <scope>NUCLEOTIDE SEQUENCE [LARGE SCALE GENOMIC DNA]</scope>
    <source>
        <strain evidence="3 4">DSM 17069</strain>
    </source>
</reference>
<evidence type="ECO:0000259" key="2">
    <source>
        <dbReference type="SMART" id="SM00867"/>
    </source>
</evidence>
<dbReference type="Proteomes" id="UP000030021">
    <property type="component" value="Unassembled WGS sequence"/>
</dbReference>
<evidence type="ECO:0000256" key="1">
    <source>
        <dbReference type="SAM" id="SignalP"/>
    </source>
</evidence>
<dbReference type="SUPFAM" id="SSF101874">
    <property type="entry name" value="YceI-like"/>
    <property type="match status" value="1"/>
</dbReference>
<dbReference type="Gene3D" id="2.40.128.110">
    <property type="entry name" value="Lipid/polyisoprenoid-binding, YceI-like"/>
    <property type="match status" value="1"/>
</dbReference>
<dbReference type="RefSeq" id="WP_052115288.1">
    <property type="nucleotide sequence ID" value="NZ_KN293978.2"/>
</dbReference>
<comment type="caution">
    <text evidence="3">The sequence shown here is derived from an EMBL/GenBank/DDBJ whole genome shotgun (WGS) entry which is preliminary data.</text>
</comment>
<dbReference type="InterPro" id="IPR036761">
    <property type="entry name" value="TTHA0802/YceI-like_sf"/>
</dbReference>
<dbReference type="InterPro" id="IPR007372">
    <property type="entry name" value="Lipid/polyisoprenoid-bd_YceI"/>
</dbReference>
<dbReference type="EMBL" id="AONH01000007">
    <property type="protein sequence ID" value="KGM88591.1"/>
    <property type="molecule type" value="Genomic_DNA"/>
</dbReference>
<dbReference type="STRING" id="215743.ROSMUCSMR3_00334"/>
<gene>
    <name evidence="3" type="ORF">rosmuc_01425</name>
</gene>